<feature type="domain" description="Cytochrome c" evidence="5">
    <location>
        <begin position="196"/>
        <end position="312"/>
    </location>
</feature>
<comment type="caution">
    <text evidence="6">The sequence shown here is derived from an EMBL/GenBank/DDBJ whole genome shotgun (WGS) entry which is preliminary data.</text>
</comment>
<dbReference type="GO" id="GO:0020037">
    <property type="term" value="F:heme binding"/>
    <property type="evidence" value="ECO:0007669"/>
    <property type="project" value="InterPro"/>
</dbReference>
<dbReference type="PANTHER" id="PTHR35008:SF8">
    <property type="entry name" value="ALCOHOL DEHYDROGENASE CYTOCHROME C SUBUNIT"/>
    <property type="match status" value="1"/>
</dbReference>
<evidence type="ECO:0000313" key="6">
    <source>
        <dbReference type="EMBL" id="KAB7732402.1"/>
    </source>
</evidence>
<dbReference type="GO" id="GO:0009055">
    <property type="term" value="F:electron transfer activity"/>
    <property type="evidence" value="ECO:0007669"/>
    <property type="project" value="InterPro"/>
</dbReference>
<dbReference type="Pfam" id="PF00034">
    <property type="entry name" value="Cytochrom_C"/>
    <property type="match status" value="1"/>
</dbReference>
<dbReference type="InterPro" id="IPR009056">
    <property type="entry name" value="Cyt_c-like_dom"/>
</dbReference>
<feature type="domain" description="Cytochrome c" evidence="5">
    <location>
        <begin position="46"/>
        <end position="160"/>
    </location>
</feature>
<evidence type="ECO:0000256" key="4">
    <source>
        <dbReference type="PROSITE-ProRule" id="PRU00433"/>
    </source>
</evidence>
<name>A0A7J5U3I5_9BACT</name>
<evidence type="ECO:0000259" key="5">
    <source>
        <dbReference type="PROSITE" id="PS51007"/>
    </source>
</evidence>
<evidence type="ECO:0000256" key="1">
    <source>
        <dbReference type="ARBA" id="ARBA00022617"/>
    </source>
</evidence>
<keyword evidence="3 4" id="KW-0408">Iron</keyword>
<keyword evidence="7" id="KW-1185">Reference proteome</keyword>
<gene>
    <name evidence="6" type="ORF">F5984_00075</name>
</gene>
<dbReference type="SUPFAM" id="SSF46626">
    <property type="entry name" value="Cytochrome c"/>
    <property type="match status" value="2"/>
</dbReference>
<keyword evidence="1 4" id="KW-0349">Heme</keyword>
<dbReference type="Proteomes" id="UP000488299">
    <property type="component" value="Unassembled WGS sequence"/>
</dbReference>
<dbReference type="Gene3D" id="1.10.760.10">
    <property type="entry name" value="Cytochrome c-like domain"/>
    <property type="match status" value="2"/>
</dbReference>
<evidence type="ECO:0000256" key="2">
    <source>
        <dbReference type="ARBA" id="ARBA00022723"/>
    </source>
</evidence>
<dbReference type="PANTHER" id="PTHR35008">
    <property type="entry name" value="BLL4482 PROTEIN-RELATED"/>
    <property type="match status" value="1"/>
</dbReference>
<protein>
    <submittedName>
        <fullName evidence="6">C-type cytochrome</fullName>
    </submittedName>
</protein>
<reference evidence="6 7" key="1">
    <citation type="submission" date="2019-10" db="EMBL/GenBank/DDBJ databases">
        <title>Rudanella paleaurantiibacter sp. nov., isolated from sludge.</title>
        <authorList>
            <person name="Xu S.Q."/>
        </authorList>
    </citation>
    <scope>NUCLEOTIDE SEQUENCE [LARGE SCALE GENOMIC DNA]</scope>
    <source>
        <strain evidence="6 7">HX-22-17</strain>
    </source>
</reference>
<evidence type="ECO:0000313" key="7">
    <source>
        <dbReference type="Proteomes" id="UP000488299"/>
    </source>
</evidence>
<dbReference type="GO" id="GO:0046872">
    <property type="term" value="F:metal ion binding"/>
    <property type="evidence" value="ECO:0007669"/>
    <property type="project" value="UniProtKB-KW"/>
</dbReference>
<dbReference type="InterPro" id="IPR051459">
    <property type="entry name" value="Cytochrome_c-type_DH"/>
</dbReference>
<sequence>MKKVGRIIAIVLGILVLVVGAGLAYVKLALPNVGPPPEITIRADSAQIAHGKYLAHHVALCMDCHSTRDWTKLAGPMVAGTNGKGGEGFLRTMGFPGDFYAPNITPARLKEWTDGEIFRAVTTGVSRDGRALFPVMPYQNYAKMDPQDIRDIIAYVRTLAPIENQVPAPDPDFPMSFIMHTIPAKAEGGQRPQPTDELAYGKYLTTMASCGDCHTPVDDKAQPLPGMEMAGGREFPMPTGTVRSMNLTPDETGIKALTKEAFVARFKAHDHAGAENIRVGDDEFNSLMPWTMYAGMSEQDLGAIYTYLASLKPIKHKVERFTPRSKLMASR</sequence>
<evidence type="ECO:0000256" key="3">
    <source>
        <dbReference type="ARBA" id="ARBA00023004"/>
    </source>
</evidence>
<organism evidence="6 7">
    <name type="scientific">Rudanella paleaurantiibacter</name>
    <dbReference type="NCBI Taxonomy" id="2614655"/>
    <lineage>
        <taxon>Bacteria</taxon>
        <taxon>Pseudomonadati</taxon>
        <taxon>Bacteroidota</taxon>
        <taxon>Cytophagia</taxon>
        <taxon>Cytophagales</taxon>
        <taxon>Cytophagaceae</taxon>
        <taxon>Rudanella</taxon>
    </lineage>
</organism>
<dbReference type="EMBL" id="WELI01000001">
    <property type="protein sequence ID" value="KAB7732402.1"/>
    <property type="molecule type" value="Genomic_DNA"/>
</dbReference>
<accession>A0A7J5U3I5</accession>
<proteinExistence type="predicted"/>
<dbReference type="PROSITE" id="PS51007">
    <property type="entry name" value="CYTC"/>
    <property type="match status" value="2"/>
</dbReference>
<dbReference type="AlphaFoldDB" id="A0A7J5U3I5"/>
<dbReference type="InterPro" id="IPR036909">
    <property type="entry name" value="Cyt_c-like_dom_sf"/>
</dbReference>
<dbReference type="RefSeq" id="WP_152121671.1">
    <property type="nucleotide sequence ID" value="NZ_WELI01000001.1"/>
</dbReference>
<keyword evidence="2 4" id="KW-0479">Metal-binding</keyword>